<dbReference type="OMA" id="VASACYI"/>
<gene>
    <name evidence="16" type="ORF">Vbra_700</name>
</gene>
<evidence type="ECO:0000256" key="9">
    <source>
        <dbReference type="ARBA" id="ARBA00023136"/>
    </source>
</evidence>
<comment type="catalytic activity">
    <reaction evidence="11">
        <text>K(+)(in) = K(+)(out)</text>
        <dbReference type="Rhea" id="RHEA:29463"/>
        <dbReference type="ChEBI" id="CHEBI:29103"/>
    </reaction>
</comment>
<evidence type="ECO:0000256" key="6">
    <source>
        <dbReference type="ARBA" id="ARBA00022958"/>
    </source>
</evidence>
<dbReference type="PANTHER" id="PTHR10027">
    <property type="entry name" value="CALCIUM-ACTIVATED POTASSIUM CHANNEL ALPHA CHAIN"/>
    <property type="match status" value="1"/>
</dbReference>
<evidence type="ECO:0000256" key="11">
    <source>
        <dbReference type="ARBA" id="ARBA00034430"/>
    </source>
</evidence>
<dbReference type="InterPro" id="IPR013099">
    <property type="entry name" value="K_chnl_dom"/>
</dbReference>
<feature type="domain" description="Potassium channel" evidence="14">
    <location>
        <begin position="232"/>
        <end position="292"/>
    </location>
</feature>
<dbReference type="STRING" id="1169540.A0A0G4FPM1"/>
<keyword evidence="10" id="KW-0407">Ion channel</keyword>
<dbReference type="InterPro" id="IPR047871">
    <property type="entry name" value="K_chnl_Slo-like"/>
</dbReference>
<dbReference type="GO" id="GO:0016020">
    <property type="term" value="C:membrane"/>
    <property type="evidence" value="ECO:0007669"/>
    <property type="project" value="UniProtKB-SubCell"/>
</dbReference>
<keyword evidence="3" id="KW-0633">Potassium transport</keyword>
<keyword evidence="2" id="KW-0813">Transport</keyword>
<dbReference type="VEuPathDB" id="CryptoDB:Vbra_700"/>
<feature type="transmembrane region" description="Helical" evidence="12">
    <location>
        <begin position="114"/>
        <end position="132"/>
    </location>
</feature>
<reference evidence="16 17" key="1">
    <citation type="submission" date="2014-11" db="EMBL/GenBank/DDBJ databases">
        <authorList>
            <person name="Zhu J."/>
            <person name="Qi W."/>
            <person name="Song R."/>
        </authorList>
    </citation>
    <scope>NUCLEOTIDE SEQUENCE [LARGE SCALE GENOMIC DNA]</scope>
</reference>
<evidence type="ECO:0000259" key="15">
    <source>
        <dbReference type="Pfam" id="PF22614"/>
    </source>
</evidence>
<evidence type="ECO:0000256" key="3">
    <source>
        <dbReference type="ARBA" id="ARBA00022538"/>
    </source>
</evidence>
<name>A0A0G4FPM1_VITBC</name>
<keyword evidence="8" id="KW-0406">Ion transport</keyword>
<dbReference type="Gene3D" id="1.20.120.350">
    <property type="entry name" value="Voltage-gated potassium channels. Chain C"/>
    <property type="match status" value="1"/>
</dbReference>
<evidence type="ECO:0000259" key="14">
    <source>
        <dbReference type="Pfam" id="PF07885"/>
    </source>
</evidence>
<dbReference type="Gene3D" id="1.10.287.70">
    <property type="match status" value="1"/>
</dbReference>
<keyword evidence="4 12" id="KW-0812">Transmembrane</keyword>
<dbReference type="PRINTS" id="PR00169">
    <property type="entry name" value="KCHANNEL"/>
</dbReference>
<dbReference type="InterPro" id="IPR027359">
    <property type="entry name" value="Volt_channel_dom_sf"/>
</dbReference>
<feature type="domain" description="RCK N-terminal" evidence="15">
    <location>
        <begin position="362"/>
        <end position="442"/>
    </location>
</feature>
<dbReference type="SUPFAM" id="SSF81324">
    <property type="entry name" value="Voltage-gated potassium channels"/>
    <property type="match status" value="1"/>
</dbReference>
<dbReference type="Pfam" id="PF03493">
    <property type="entry name" value="BK_channel_a"/>
    <property type="match status" value="2"/>
</dbReference>
<dbReference type="InterPro" id="IPR003929">
    <property type="entry name" value="K_chnl_BK_asu"/>
</dbReference>
<evidence type="ECO:0000256" key="2">
    <source>
        <dbReference type="ARBA" id="ARBA00022448"/>
    </source>
</evidence>
<evidence type="ECO:0000256" key="12">
    <source>
        <dbReference type="SAM" id="Phobius"/>
    </source>
</evidence>
<dbReference type="Pfam" id="PF22614">
    <property type="entry name" value="Slo-like_RCK"/>
    <property type="match status" value="2"/>
</dbReference>
<dbReference type="PANTHER" id="PTHR10027:SF10">
    <property type="entry name" value="SLOWPOKE 2, ISOFORM D"/>
    <property type="match status" value="1"/>
</dbReference>
<evidence type="ECO:0000256" key="7">
    <source>
        <dbReference type="ARBA" id="ARBA00022989"/>
    </source>
</evidence>
<feature type="domain" description="RCK N-terminal" evidence="15">
    <location>
        <begin position="836"/>
        <end position="903"/>
    </location>
</feature>
<evidence type="ECO:0000256" key="5">
    <source>
        <dbReference type="ARBA" id="ARBA00022826"/>
    </source>
</evidence>
<keyword evidence="7 12" id="KW-1133">Transmembrane helix</keyword>
<evidence type="ECO:0000313" key="17">
    <source>
        <dbReference type="Proteomes" id="UP000041254"/>
    </source>
</evidence>
<feature type="domain" description="Calcium-activated potassium channel BK alpha subunit" evidence="13">
    <location>
        <begin position="605"/>
        <end position="650"/>
    </location>
</feature>
<dbReference type="PhylomeDB" id="A0A0G4FPM1"/>
<dbReference type="EMBL" id="CDMY01000477">
    <property type="protein sequence ID" value="CEM16371.1"/>
    <property type="molecule type" value="Genomic_DNA"/>
</dbReference>
<protein>
    <recommendedName>
        <fullName evidence="18">Potassium channel domain-containing protein</fullName>
    </recommendedName>
</protein>
<evidence type="ECO:0000313" key="16">
    <source>
        <dbReference type="EMBL" id="CEM16371.1"/>
    </source>
</evidence>
<evidence type="ECO:0008006" key="18">
    <source>
        <dbReference type="Google" id="ProtNLM"/>
    </source>
</evidence>
<dbReference type="AlphaFoldDB" id="A0A0G4FPM1"/>
<sequence>MLVLDGPISLFEGSGYARYLTGAPRGESGWKISFRARVERYIVSSNVDHALDFLSVFCTVLSCVLYVISTYYRSSVILPFIYVEVVLGVLLLADFLLFLYLAENRIKYVLMPNTVVNLITIIPLFVTGRLTLDGFVISRDSWVTRLLRVLRIYMLNRIHHRIAATTYSSVTRQVLKVAWKGLVMLCISSGVMEIAENRGADEVCHTTDGQGLGSMFVGSNGTAVAVTSTTGGDGCRPRLDFHDFFYLVICTVSTVGYGDLAPSTDLGRMLMVLLITVDLVVLTIETKELIRLLRGTNKFQRRVYIPKKHIRHVLLCGAVHANACRAFLTEFYRSADIYTGQHPTAPTAGLMGGPQDRAPDVPSEVVLLRGGIPDAALDKLLRSVNFSGRTEFLSGHVHSDTHLHRAAAVRALGAYFISDRLSAAPVHEDRQTILAVLALKIFVIKRTTTIGAQSLPAGLAMSLTMGLPPPPPMPARFPVYAQLVLPESKALYYKHIPDTDNDLIICTDELKLTLLGRSCHCPGISTLLLNLFISKVDLTLTARERKRRQFERSSLHTLSFLAMDASIGPHTTSPNATEEHFLGGGMGHGVAFETFRRRTVPVLFTWQDEYRHGQQMEVFRVSLSTGFGGMSFAEVAKLCHQSYGCLVIALEVSAADLVVVLINPSSYVLPRFFDFSEFFCFVIASSKEVALKVASFNSSTHVAPLVAPGIFQRGTSTATMRRKDTSERNLMIDSSRQLGSQSLQSSRCATKVLQRVQQKLQKTRSDMSVNKSASLGPEMLRGVSAGDLEQDASSQSSTDSEVMGSCMRPRAIAPHLLATPRTSADAELRHGVPESFRNFILVVGYTPQIRCLVQALSLRYSSQQEQIVLLNETPIPPDVWDTIAHYQNVWFVQGSGISPYDLKYR</sequence>
<keyword evidence="6" id="KW-0630">Potassium</keyword>
<evidence type="ECO:0000256" key="1">
    <source>
        <dbReference type="ARBA" id="ARBA00004141"/>
    </source>
</evidence>
<accession>A0A0G4FPM1</accession>
<comment type="subcellular location">
    <subcellularLocation>
        <location evidence="1">Membrane</location>
        <topology evidence="1">Multi-pass membrane protein</topology>
    </subcellularLocation>
</comment>
<evidence type="ECO:0000256" key="10">
    <source>
        <dbReference type="ARBA" id="ARBA00023303"/>
    </source>
</evidence>
<organism evidence="16 17">
    <name type="scientific">Vitrella brassicaformis (strain CCMP3155)</name>
    <dbReference type="NCBI Taxonomy" id="1169540"/>
    <lineage>
        <taxon>Eukaryota</taxon>
        <taxon>Sar</taxon>
        <taxon>Alveolata</taxon>
        <taxon>Colpodellida</taxon>
        <taxon>Vitrellaceae</taxon>
        <taxon>Vitrella</taxon>
    </lineage>
</organism>
<keyword evidence="5" id="KW-0631">Potassium channel</keyword>
<dbReference type="InterPro" id="IPR003148">
    <property type="entry name" value="RCK_N"/>
</dbReference>
<dbReference type="OrthoDB" id="10035564at2759"/>
<evidence type="ECO:0000256" key="4">
    <source>
        <dbReference type="ARBA" id="ARBA00022692"/>
    </source>
</evidence>
<feature type="transmembrane region" description="Helical" evidence="12">
    <location>
        <begin position="80"/>
        <end position="102"/>
    </location>
</feature>
<proteinExistence type="predicted"/>
<keyword evidence="9 12" id="KW-0472">Membrane</keyword>
<dbReference type="GO" id="GO:0005267">
    <property type="term" value="F:potassium channel activity"/>
    <property type="evidence" value="ECO:0007669"/>
    <property type="project" value="UniProtKB-KW"/>
</dbReference>
<dbReference type="Proteomes" id="UP000041254">
    <property type="component" value="Unassembled WGS sequence"/>
</dbReference>
<dbReference type="InParanoid" id="A0A0G4FPM1"/>
<evidence type="ECO:0000259" key="13">
    <source>
        <dbReference type="Pfam" id="PF03493"/>
    </source>
</evidence>
<evidence type="ECO:0000256" key="8">
    <source>
        <dbReference type="ARBA" id="ARBA00023065"/>
    </source>
</evidence>
<feature type="domain" description="Calcium-activated potassium channel BK alpha subunit" evidence="13">
    <location>
        <begin position="503"/>
        <end position="556"/>
    </location>
</feature>
<dbReference type="Pfam" id="PF07885">
    <property type="entry name" value="Ion_trans_2"/>
    <property type="match status" value="1"/>
</dbReference>
<keyword evidence="17" id="KW-1185">Reference proteome</keyword>
<feature type="transmembrane region" description="Helical" evidence="12">
    <location>
        <begin position="50"/>
        <end position="68"/>
    </location>
</feature>